<accession>A0ABP0TPQ4</accession>
<reference evidence="3" key="1">
    <citation type="submission" date="2024-02" db="EMBL/GenBank/DDBJ databases">
        <authorList>
            <consortium name="ELIXIR-Norway"/>
            <consortium name="Elixir Norway"/>
        </authorList>
    </citation>
    <scope>NUCLEOTIDE SEQUENCE</scope>
</reference>
<keyword evidence="4" id="KW-1185">Reference proteome</keyword>
<dbReference type="Gene3D" id="2.170.270.10">
    <property type="entry name" value="SET domain"/>
    <property type="match status" value="1"/>
</dbReference>
<dbReference type="InterPro" id="IPR001214">
    <property type="entry name" value="SET_dom"/>
</dbReference>
<feature type="repeat" description="TPR" evidence="1">
    <location>
        <begin position="278"/>
        <end position="311"/>
    </location>
</feature>
<dbReference type="CDD" id="cd20071">
    <property type="entry name" value="SET_SMYD"/>
    <property type="match status" value="1"/>
</dbReference>
<dbReference type="SUPFAM" id="SSF48452">
    <property type="entry name" value="TPR-like"/>
    <property type="match status" value="1"/>
</dbReference>
<dbReference type="SMART" id="SM00028">
    <property type="entry name" value="TPR"/>
    <property type="match status" value="3"/>
</dbReference>
<gene>
    <name evidence="3" type="ORF">CSSPTR1EN2_LOCUS5953</name>
</gene>
<evidence type="ECO:0000313" key="4">
    <source>
        <dbReference type="Proteomes" id="UP001497512"/>
    </source>
</evidence>
<dbReference type="Pfam" id="PF00856">
    <property type="entry name" value="SET"/>
    <property type="match status" value="1"/>
</dbReference>
<dbReference type="Gene3D" id="1.25.40.10">
    <property type="entry name" value="Tetratricopeptide repeat domain"/>
    <property type="match status" value="1"/>
</dbReference>
<dbReference type="Proteomes" id="UP001497512">
    <property type="component" value="Chromosome 13"/>
</dbReference>
<organism evidence="3 4">
    <name type="scientific">Sphagnum troendelagicum</name>
    <dbReference type="NCBI Taxonomy" id="128251"/>
    <lineage>
        <taxon>Eukaryota</taxon>
        <taxon>Viridiplantae</taxon>
        <taxon>Streptophyta</taxon>
        <taxon>Embryophyta</taxon>
        <taxon>Bryophyta</taxon>
        <taxon>Sphagnophytina</taxon>
        <taxon>Sphagnopsida</taxon>
        <taxon>Sphagnales</taxon>
        <taxon>Sphagnaceae</taxon>
        <taxon>Sphagnum</taxon>
    </lineage>
</organism>
<dbReference type="SUPFAM" id="SSF82199">
    <property type="entry name" value="SET domain"/>
    <property type="match status" value="1"/>
</dbReference>
<feature type="domain" description="SET" evidence="2">
    <location>
        <begin position="388"/>
        <end position="578"/>
    </location>
</feature>
<proteinExistence type="predicted"/>
<dbReference type="InterPro" id="IPR046341">
    <property type="entry name" value="SET_dom_sf"/>
</dbReference>
<sequence>MHKLATPMCDNELGREILKQLGALQLNGMVPPNGMERSLVKASMSMQKPALMEVHMRFMKQFSELERDWQLMKDPLAAKPETRPAKKKAVSLEGMRSIRLLELKVGKRYHGRVLHATLCADAFFLNLIQTMVEDEDGYAARVMIEDSLAGLTSWAKVQGRYPNGAKIAIKAPLLSELPDDSVALYVNTEDDLIVQSDFPAVSVEVNVWAKLDAAALRAEGNRLFAKQDWTGSIELYTKCIQKCLDSVRRKPTSNKHKKKGASENGTTSNGKVVDETVMLAFSNRAAAWMKSCHYERALKDAHEALTLEPHHLKSIYRKGCALHGMQQYELACKCFELALEQSPEKDIKLALQKSQTCDMQSRRGVYELSKYLVGGFEGPLPEFSDYVGPVEIRSSEGRCRRGLFVTKDVEVGELLLVSNALVVVHNGNHATGKNTSPSGRSNALLRDELLCSLSNLLLKSPKWLEQACSLADCECHGNTKVPPLELFRPNSKWTAGKEDVVLPRLKGVLLQNALDESGSCTRVLQAGRGSQFLGLWPLPSFINHSCTANAVRLHVGDALFLHASRHLEAGEEVTLAYVNTLLPKQMRHELLEKDHWEFTCSCSRCDLESNLSAPLKQVTKRFQSLWGWKEAVTPGQVECFKMAKLALRLEHLLKQKGLYLYERQLVRASFFVAYWVGYLNIDRLGTLCVKLPLPDMLIDAVTAVAPSDTMTSFFAGYWLKRLEEQGASRPVIHDAQQRAIHIYRCVYGNQTSGLLKQLLEAHEANTIL</sequence>
<dbReference type="PANTHER" id="PTHR47643">
    <property type="entry name" value="TPR DOMAIN PROTEIN (AFU_ORTHOLOGUE AFUA_5G12710)"/>
    <property type="match status" value="1"/>
</dbReference>
<dbReference type="PROSITE" id="PS50005">
    <property type="entry name" value="TPR"/>
    <property type="match status" value="1"/>
</dbReference>
<dbReference type="InterPro" id="IPR019734">
    <property type="entry name" value="TPR_rpt"/>
</dbReference>
<evidence type="ECO:0000313" key="3">
    <source>
        <dbReference type="EMBL" id="CAK9201530.1"/>
    </source>
</evidence>
<dbReference type="InterPro" id="IPR011990">
    <property type="entry name" value="TPR-like_helical_dom_sf"/>
</dbReference>
<evidence type="ECO:0000256" key="1">
    <source>
        <dbReference type="PROSITE-ProRule" id="PRU00339"/>
    </source>
</evidence>
<protein>
    <recommendedName>
        <fullName evidence="2">SET domain-containing protein</fullName>
    </recommendedName>
</protein>
<dbReference type="SMART" id="SM00317">
    <property type="entry name" value="SET"/>
    <property type="match status" value="1"/>
</dbReference>
<evidence type="ECO:0000259" key="2">
    <source>
        <dbReference type="PROSITE" id="PS50280"/>
    </source>
</evidence>
<keyword evidence="1" id="KW-0802">TPR repeat</keyword>
<name>A0ABP0TPQ4_9BRYO</name>
<dbReference type="InterPro" id="IPR053209">
    <property type="entry name" value="Gramillin-biosynth_MTr"/>
</dbReference>
<dbReference type="PANTHER" id="PTHR47643:SF2">
    <property type="entry name" value="TPR DOMAIN PROTEIN (AFU_ORTHOLOGUE AFUA_5G12710)"/>
    <property type="match status" value="1"/>
</dbReference>
<dbReference type="EMBL" id="OZ019905">
    <property type="protein sequence ID" value="CAK9201530.1"/>
    <property type="molecule type" value="Genomic_DNA"/>
</dbReference>
<dbReference type="PROSITE" id="PS50280">
    <property type="entry name" value="SET"/>
    <property type="match status" value="1"/>
</dbReference>